<evidence type="ECO:0000313" key="13">
    <source>
        <dbReference type="EMBL" id="KAK3003859.1"/>
    </source>
</evidence>
<dbReference type="PANTHER" id="PTHR47953">
    <property type="entry name" value="OS08G0105600 PROTEIN"/>
    <property type="match status" value="1"/>
</dbReference>
<protein>
    <recommendedName>
        <fullName evidence="15">Cytochrome P450</fullName>
    </recommendedName>
</protein>
<dbReference type="EMBL" id="JAVXUP010002351">
    <property type="protein sequence ID" value="KAK3003859.1"/>
    <property type="molecule type" value="Genomic_DNA"/>
</dbReference>
<keyword evidence="7" id="KW-1133">Transmembrane helix</keyword>
<keyword evidence="4" id="KW-0349">Heme</keyword>
<organism evidence="13 14">
    <name type="scientific">Escallonia herrerae</name>
    <dbReference type="NCBI Taxonomy" id="1293975"/>
    <lineage>
        <taxon>Eukaryota</taxon>
        <taxon>Viridiplantae</taxon>
        <taxon>Streptophyta</taxon>
        <taxon>Embryophyta</taxon>
        <taxon>Tracheophyta</taxon>
        <taxon>Spermatophyta</taxon>
        <taxon>Magnoliopsida</taxon>
        <taxon>eudicotyledons</taxon>
        <taxon>Gunneridae</taxon>
        <taxon>Pentapetalae</taxon>
        <taxon>asterids</taxon>
        <taxon>campanulids</taxon>
        <taxon>Escalloniales</taxon>
        <taxon>Escalloniaceae</taxon>
        <taxon>Escallonia</taxon>
    </lineage>
</organism>
<keyword evidence="10" id="KW-0503">Monooxygenase</keyword>
<evidence type="ECO:0000256" key="6">
    <source>
        <dbReference type="ARBA" id="ARBA00022723"/>
    </source>
</evidence>
<dbReference type="InterPro" id="IPR052306">
    <property type="entry name" value="CYP450_71D"/>
</dbReference>
<comment type="cofactor">
    <cofactor evidence="1">
        <name>heme</name>
        <dbReference type="ChEBI" id="CHEBI:30413"/>
    </cofactor>
</comment>
<dbReference type="InterPro" id="IPR036396">
    <property type="entry name" value="Cyt_P450_sf"/>
</dbReference>
<dbReference type="InterPro" id="IPR001128">
    <property type="entry name" value="Cyt_P450"/>
</dbReference>
<name>A0AA88V8S7_9ASTE</name>
<dbReference type="GO" id="GO:0005506">
    <property type="term" value="F:iron ion binding"/>
    <property type="evidence" value="ECO:0007669"/>
    <property type="project" value="InterPro"/>
</dbReference>
<evidence type="ECO:0000256" key="2">
    <source>
        <dbReference type="ARBA" id="ARBA00004167"/>
    </source>
</evidence>
<dbReference type="Gene3D" id="1.10.630.10">
    <property type="entry name" value="Cytochrome P450"/>
    <property type="match status" value="1"/>
</dbReference>
<evidence type="ECO:0000256" key="10">
    <source>
        <dbReference type="ARBA" id="ARBA00023033"/>
    </source>
</evidence>
<accession>A0AA88V8S7</accession>
<evidence type="ECO:0000256" key="12">
    <source>
        <dbReference type="SAM" id="MobiDB-lite"/>
    </source>
</evidence>
<dbReference type="GO" id="GO:0016705">
    <property type="term" value="F:oxidoreductase activity, acting on paired donors, with incorporation or reduction of molecular oxygen"/>
    <property type="evidence" value="ECO:0007669"/>
    <property type="project" value="InterPro"/>
</dbReference>
<sequence length="64" mass="7311">MDTLQDIFIAGSETSSTTLEWAMSEMLKPPRVIERAQAEVSQPHNHNVKDPKHHNHQPQFHPGQ</sequence>
<dbReference type="GO" id="GO:0004497">
    <property type="term" value="F:monooxygenase activity"/>
    <property type="evidence" value="ECO:0007669"/>
    <property type="project" value="UniProtKB-KW"/>
</dbReference>
<evidence type="ECO:0000256" key="11">
    <source>
        <dbReference type="ARBA" id="ARBA00023136"/>
    </source>
</evidence>
<comment type="similarity">
    <text evidence="3">Belongs to the cytochrome P450 family.</text>
</comment>
<dbReference type="GO" id="GO:0016020">
    <property type="term" value="C:membrane"/>
    <property type="evidence" value="ECO:0007669"/>
    <property type="project" value="UniProtKB-SubCell"/>
</dbReference>
<evidence type="ECO:0000256" key="5">
    <source>
        <dbReference type="ARBA" id="ARBA00022692"/>
    </source>
</evidence>
<reference evidence="13" key="1">
    <citation type="submission" date="2022-12" db="EMBL/GenBank/DDBJ databases">
        <title>Draft genome assemblies for two species of Escallonia (Escalloniales).</title>
        <authorList>
            <person name="Chanderbali A."/>
            <person name="Dervinis C."/>
            <person name="Anghel I."/>
            <person name="Soltis D."/>
            <person name="Soltis P."/>
            <person name="Zapata F."/>
        </authorList>
    </citation>
    <scope>NUCLEOTIDE SEQUENCE</scope>
    <source>
        <strain evidence="13">UCBG64.0493</strain>
        <tissue evidence="13">Leaf</tissue>
    </source>
</reference>
<comment type="caution">
    <text evidence="13">The sequence shown here is derived from an EMBL/GenBank/DDBJ whole genome shotgun (WGS) entry which is preliminary data.</text>
</comment>
<comment type="subcellular location">
    <subcellularLocation>
        <location evidence="2">Membrane</location>
        <topology evidence="2">Single-pass membrane protein</topology>
    </subcellularLocation>
</comment>
<dbReference type="PANTHER" id="PTHR47953:SF19">
    <property type="entry name" value="OS06G0641600 PROTEIN"/>
    <property type="match status" value="1"/>
</dbReference>
<evidence type="ECO:0000313" key="14">
    <source>
        <dbReference type="Proteomes" id="UP001188597"/>
    </source>
</evidence>
<keyword evidence="9" id="KW-0408">Iron</keyword>
<gene>
    <name evidence="13" type="ORF">RJ639_019496</name>
</gene>
<evidence type="ECO:0008006" key="15">
    <source>
        <dbReference type="Google" id="ProtNLM"/>
    </source>
</evidence>
<dbReference type="AlphaFoldDB" id="A0AA88V8S7"/>
<proteinExistence type="inferred from homology"/>
<evidence type="ECO:0000256" key="8">
    <source>
        <dbReference type="ARBA" id="ARBA00023002"/>
    </source>
</evidence>
<dbReference type="Pfam" id="PF00067">
    <property type="entry name" value="p450"/>
    <property type="match status" value="1"/>
</dbReference>
<keyword evidence="11" id="KW-0472">Membrane</keyword>
<keyword evidence="5" id="KW-0812">Transmembrane</keyword>
<evidence type="ECO:0000256" key="9">
    <source>
        <dbReference type="ARBA" id="ARBA00023004"/>
    </source>
</evidence>
<evidence type="ECO:0000256" key="4">
    <source>
        <dbReference type="ARBA" id="ARBA00022617"/>
    </source>
</evidence>
<keyword evidence="6" id="KW-0479">Metal-binding</keyword>
<evidence type="ECO:0000256" key="7">
    <source>
        <dbReference type="ARBA" id="ARBA00022989"/>
    </source>
</evidence>
<dbReference type="GO" id="GO:0020037">
    <property type="term" value="F:heme binding"/>
    <property type="evidence" value="ECO:0007669"/>
    <property type="project" value="InterPro"/>
</dbReference>
<evidence type="ECO:0000256" key="1">
    <source>
        <dbReference type="ARBA" id="ARBA00001971"/>
    </source>
</evidence>
<keyword evidence="14" id="KW-1185">Reference proteome</keyword>
<feature type="region of interest" description="Disordered" evidence="12">
    <location>
        <begin position="34"/>
        <end position="64"/>
    </location>
</feature>
<keyword evidence="8" id="KW-0560">Oxidoreductase</keyword>
<dbReference type="SUPFAM" id="SSF48264">
    <property type="entry name" value="Cytochrome P450"/>
    <property type="match status" value="1"/>
</dbReference>
<dbReference type="Proteomes" id="UP001188597">
    <property type="component" value="Unassembled WGS sequence"/>
</dbReference>
<evidence type="ECO:0000256" key="3">
    <source>
        <dbReference type="ARBA" id="ARBA00010617"/>
    </source>
</evidence>